<organism evidence="8 9">
    <name type="scientific">Nocardioides humilatus</name>
    <dbReference type="NCBI Taxonomy" id="2607660"/>
    <lineage>
        <taxon>Bacteria</taxon>
        <taxon>Bacillati</taxon>
        <taxon>Actinomycetota</taxon>
        <taxon>Actinomycetes</taxon>
        <taxon>Propionibacteriales</taxon>
        <taxon>Nocardioidaceae</taxon>
        <taxon>Nocardioides</taxon>
    </lineage>
</organism>
<keyword evidence="9" id="KW-1185">Reference proteome</keyword>
<evidence type="ECO:0000256" key="3">
    <source>
        <dbReference type="ARBA" id="ARBA00023082"/>
    </source>
</evidence>
<reference evidence="8 9" key="1">
    <citation type="submission" date="2019-09" db="EMBL/GenBank/DDBJ databases">
        <title>Nocardioides panacisoli sp. nov., isolated from the soil of a ginseng field.</title>
        <authorList>
            <person name="Cho C."/>
        </authorList>
    </citation>
    <scope>NUCLEOTIDE SEQUENCE [LARGE SCALE GENOMIC DNA]</scope>
    <source>
        <strain evidence="8 9">BN130099</strain>
    </source>
</reference>
<protein>
    <submittedName>
        <fullName evidence="8">RNA polymerase sigma factor</fullName>
    </submittedName>
</protein>
<dbReference type="Proteomes" id="UP000325003">
    <property type="component" value="Unassembled WGS sequence"/>
</dbReference>
<evidence type="ECO:0000256" key="4">
    <source>
        <dbReference type="ARBA" id="ARBA00023163"/>
    </source>
</evidence>
<evidence type="ECO:0000313" key="8">
    <source>
        <dbReference type="EMBL" id="KAA1416914.1"/>
    </source>
</evidence>
<dbReference type="InterPro" id="IPR014284">
    <property type="entry name" value="RNA_pol_sigma-70_dom"/>
</dbReference>
<dbReference type="Gene3D" id="1.10.1740.10">
    <property type="match status" value="1"/>
</dbReference>
<comment type="caution">
    <text evidence="8">The sequence shown here is derived from an EMBL/GenBank/DDBJ whole genome shotgun (WGS) entry which is preliminary data.</text>
</comment>
<dbReference type="InterPro" id="IPR007627">
    <property type="entry name" value="RNA_pol_sigma70_r2"/>
</dbReference>
<dbReference type="PANTHER" id="PTHR47756">
    <property type="entry name" value="BLL6612 PROTEIN-RELATED"/>
    <property type="match status" value="1"/>
</dbReference>
<evidence type="ECO:0000259" key="6">
    <source>
        <dbReference type="Pfam" id="PF08281"/>
    </source>
</evidence>
<gene>
    <name evidence="8" type="ORF">F0U44_17155</name>
</gene>
<dbReference type="Pfam" id="PF08281">
    <property type="entry name" value="Sigma70_r4_2"/>
    <property type="match status" value="1"/>
</dbReference>
<dbReference type="InterPro" id="IPR013325">
    <property type="entry name" value="RNA_pol_sigma_r2"/>
</dbReference>
<feature type="domain" description="RNA polymerase sigma-70 region 2" evidence="5">
    <location>
        <begin position="15"/>
        <end position="78"/>
    </location>
</feature>
<dbReference type="RefSeq" id="WP_149729584.1">
    <property type="nucleotide sequence ID" value="NZ_VUJV01000006.1"/>
</dbReference>
<dbReference type="InterPro" id="IPR013324">
    <property type="entry name" value="RNA_pol_sigma_r3/r4-like"/>
</dbReference>
<name>A0A5B1L9E7_9ACTN</name>
<feature type="domain" description="RNA polymerase sigma factor 70 region 4 type 2" evidence="6">
    <location>
        <begin position="115"/>
        <end position="166"/>
    </location>
</feature>
<dbReference type="Gene3D" id="1.10.10.10">
    <property type="entry name" value="Winged helix-like DNA-binding domain superfamily/Winged helix DNA-binding domain"/>
    <property type="match status" value="1"/>
</dbReference>
<evidence type="ECO:0000259" key="7">
    <source>
        <dbReference type="Pfam" id="PF20239"/>
    </source>
</evidence>
<dbReference type="Pfam" id="PF04542">
    <property type="entry name" value="Sigma70_r2"/>
    <property type="match status" value="1"/>
</dbReference>
<dbReference type="PANTHER" id="PTHR47756:SF2">
    <property type="entry name" value="BLL6612 PROTEIN"/>
    <property type="match status" value="1"/>
</dbReference>
<evidence type="ECO:0000256" key="1">
    <source>
        <dbReference type="ARBA" id="ARBA00010641"/>
    </source>
</evidence>
<dbReference type="SUPFAM" id="SSF88659">
    <property type="entry name" value="Sigma3 and sigma4 domains of RNA polymerase sigma factors"/>
    <property type="match status" value="1"/>
</dbReference>
<dbReference type="GO" id="GO:0003677">
    <property type="term" value="F:DNA binding"/>
    <property type="evidence" value="ECO:0007669"/>
    <property type="project" value="InterPro"/>
</dbReference>
<dbReference type="InterPro" id="IPR036388">
    <property type="entry name" value="WH-like_DNA-bd_sf"/>
</dbReference>
<dbReference type="InterPro" id="IPR013249">
    <property type="entry name" value="RNA_pol_sigma70_r4_t2"/>
</dbReference>
<sequence length="421" mass="45730">MPDPTTDSITAVWREESGRLVGALTRMTRDLDLAEDLAQDALVSALEQWPSQGVPANPAAWLMTTAKRRAVDTFRRADNLRRKTEEIGHALTEEDGMPDLSSQVDFIEDDVLRLIFLSCYPQLTPESRAALTLRLVGGLTTTEIARGFLAAETAMGQRISRAKKTLSEARAEFELPVGEERTERLDDVMAVIYLIFNEGYTATVGDDWMRPELTNEAIRLARMLADLVPDEPEVHGLQALLELQASRGAARTDAEGRAVLLDDQDRSLWDELLIRRGLAALARAEALAARGRPVGRYYLQAAIASRHARAATPEETDWPGIARLYDVLAGAAPGPVVEVNRAVAHGRASGPEAGLAVLDAIPDGALAGSHLLPSVRGDLLARAGRHLEAAAAFRDAAALTRNESEQMLLLGRAEEEDRAIG</sequence>
<feature type="domain" description="DUF6596" evidence="7">
    <location>
        <begin position="184"/>
        <end position="284"/>
    </location>
</feature>
<dbReference type="Pfam" id="PF20239">
    <property type="entry name" value="DUF6596"/>
    <property type="match status" value="1"/>
</dbReference>
<evidence type="ECO:0000256" key="2">
    <source>
        <dbReference type="ARBA" id="ARBA00023015"/>
    </source>
</evidence>
<dbReference type="InterPro" id="IPR046531">
    <property type="entry name" value="DUF6596"/>
</dbReference>
<dbReference type="GO" id="GO:0016987">
    <property type="term" value="F:sigma factor activity"/>
    <property type="evidence" value="ECO:0007669"/>
    <property type="project" value="UniProtKB-KW"/>
</dbReference>
<accession>A0A5B1L9E7</accession>
<dbReference type="SUPFAM" id="SSF88946">
    <property type="entry name" value="Sigma2 domain of RNA polymerase sigma factors"/>
    <property type="match status" value="1"/>
</dbReference>
<dbReference type="GO" id="GO:0006352">
    <property type="term" value="P:DNA-templated transcription initiation"/>
    <property type="evidence" value="ECO:0007669"/>
    <property type="project" value="InterPro"/>
</dbReference>
<keyword evidence="4" id="KW-0804">Transcription</keyword>
<dbReference type="EMBL" id="VUJV01000006">
    <property type="protein sequence ID" value="KAA1416914.1"/>
    <property type="molecule type" value="Genomic_DNA"/>
</dbReference>
<dbReference type="AlphaFoldDB" id="A0A5B1L9E7"/>
<keyword evidence="3" id="KW-0731">Sigma factor</keyword>
<evidence type="ECO:0000313" key="9">
    <source>
        <dbReference type="Proteomes" id="UP000325003"/>
    </source>
</evidence>
<evidence type="ECO:0000259" key="5">
    <source>
        <dbReference type="Pfam" id="PF04542"/>
    </source>
</evidence>
<reference evidence="8 9" key="2">
    <citation type="submission" date="2019-09" db="EMBL/GenBank/DDBJ databases">
        <authorList>
            <person name="Jin C."/>
        </authorList>
    </citation>
    <scope>NUCLEOTIDE SEQUENCE [LARGE SCALE GENOMIC DNA]</scope>
    <source>
        <strain evidence="8 9">BN130099</strain>
    </source>
</reference>
<dbReference type="NCBIfam" id="TIGR02937">
    <property type="entry name" value="sigma70-ECF"/>
    <property type="match status" value="1"/>
</dbReference>
<keyword evidence="2" id="KW-0805">Transcription regulation</keyword>
<comment type="similarity">
    <text evidence="1">Belongs to the sigma-70 factor family. ECF subfamily.</text>
</comment>
<proteinExistence type="inferred from homology"/>